<sequence length="255" mass="30063">MDDEFIVAMKKYYKLKEKYETNLQKQKNKIMDTDLSKKEKQARFKRLKPKCINCKKDGGTIFTNTNATLKAVCGSEDPCDLNIELFKSKCIDKQEEVRLFAHDLNKYKTSIIMTKLDFLFGYQSEEETLTLFEENRLNIARIMDKMLQLERDIDNITNNKEKQESILLLQKVLYNDIATLKQIYKDKKAGAYKDMAELYCTKIKPQTKLIRELTYSYTGIDYNEDDDIFKLIELTFTKDKMEMFDKKSVIINKGT</sequence>
<evidence type="ECO:0000256" key="1">
    <source>
        <dbReference type="SAM" id="Coils"/>
    </source>
</evidence>
<keyword evidence="1" id="KW-0175">Coiled coil</keyword>
<feature type="coiled-coil region" evidence="1">
    <location>
        <begin position="139"/>
        <end position="166"/>
    </location>
</feature>
<accession>A0A6C0HG70</accession>
<evidence type="ECO:0000313" key="2">
    <source>
        <dbReference type="EMBL" id="QHT79598.1"/>
    </source>
</evidence>
<dbReference type="AlphaFoldDB" id="A0A6C0HG70"/>
<reference evidence="2" key="1">
    <citation type="journal article" date="2020" name="Nature">
        <title>Giant virus diversity and host interactions through global metagenomics.</title>
        <authorList>
            <person name="Schulz F."/>
            <person name="Roux S."/>
            <person name="Paez-Espino D."/>
            <person name="Jungbluth S."/>
            <person name="Walsh D.A."/>
            <person name="Denef V.J."/>
            <person name="McMahon K.D."/>
            <person name="Konstantinidis K.T."/>
            <person name="Eloe-Fadrosh E.A."/>
            <person name="Kyrpides N.C."/>
            <person name="Woyke T."/>
        </authorList>
    </citation>
    <scope>NUCLEOTIDE SEQUENCE</scope>
    <source>
        <strain evidence="2">GVMAG-M-3300023184-101</strain>
    </source>
</reference>
<dbReference type="EMBL" id="MN739950">
    <property type="protein sequence ID" value="QHT79598.1"/>
    <property type="molecule type" value="Genomic_DNA"/>
</dbReference>
<protein>
    <submittedName>
        <fullName evidence="2">Uncharacterized protein</fullName>
    </submittedName>
</protein>
<name>A0A6C0HG70_9ZZZZ</name>
<proteinExistence type="predicted"/>
<organism evidence="2">
    <name type="scientific">viral metagenome</name>
    <dbReference type="NCBI Taxonomy" id="1070528"/>
    <lineage>
        <taxon>unclassified sequences</taxon>
        <taxon>metagenomes</taxon>
        <taxon>organismal metagenomes</taxon>
    </lineage>
</organism>